<dbReference type="RefSeq" id="WP_250199420.1">
    <property type="nucleotide sequence ID" value="NZ_CP097636.1"/>
</dbReference>
<dbReference type="NCBIfam" id="TIGR00369">
    <property type="entry name" value="unchar_dom_1"/>
    <property type="match status" value="1"/>
</dbReference>
<dbReference type="InterPro" id="IPR029069">
    <property type="entry name" value="HotDog_dom_sf"/>
</dbReference>
<accession>A0ABY4SGE0</accession>
<dbReference type="Pfam" id="PF03061">
    <property type="entry name" value="4HBT"/>
    <property type="match status" value="1"/>
</dbReference>
<dbReference type="InterPro" id="IPR003736">
    <property type="entry name" value="PAAI_dom"/>
</dbReference>
<keyword evidence="5" id="KW-1185">Reference proteome</keyword>
<dbReference type="Gene3D" id="3.10.129.10">
    <property type="entry name" value="Hotdog Thioesterase"/>
    <property type="match status" value="1"/>
</dbReference>
<name>A0ABY4SGE0_AQUTE</name>
<evidence type="ECO:0000313" key="5">
    <source>
        <dbReference type="Proteomes" id="UP001056201"/>
    </source>
</evidence>
<dbReference type="Proteomes" id="UP001056201">
    <property type="component" value="Chromosome 2"/>
</dbReference>
<dbReference type="InterPro" id="IPR039298">
    <property type="entry name" value="ACOT13"/>
</dbReference>
<protein>
    <submittedName>
        <fullName evidence="4">PaaI family thioesterase</fullName>
    </submittedName>
</protein>
<organism evidence="4 5">
    <name type="scientific">Aquincola tertiaricarbonis</name>
    <dbReference type="NCBI Taxonomy" id="391953"/>
    <lineage>
        <taxon>Bacteria</taxon>
        <taxon>Pseudomonadati</taxon>
        <taxon>Pseudomonadota</taxon>
        <taxon>Betaproteobacteria</taxon>
        <taxon>Burkholderiales</taxon>
        <taxon>Sphaerotilaceae</taxon>
        <taxon>Aquincola</taxon>
    </lineage>
</organism>
<sequence>MAEPDSATTPDGHLPSLVHIPFLAHLGCELRRFDGGQSELVLTLREELTNAWGMAHGGVTMTLLDAAMGHAARSPDEPGGEPRTGVVTIEMKTSFMRPGLGRLRVQGRVVHRTLTMSFCEASVLDDKGALVAHGTGTFKHLKSLTVGGMKVRRGGASD</sequence>
<dbReference type="SUPFAM" id="SSF54637">
    <property type="entry name" value="Thioesterase/thiol ester dehydrase-isomerase"/>
    <property type="match status" value="1"/>
</dbReference>
<keyword evidence="2" id="KW-0378">Hydrolase</keyword>
<proteinExistence type="inferred from homology"/>
<feature type="domain" description="Thioesterase" evidence="3">
    <location>
        <begin position="53"/>
        <end position="131"/>
    </location>
</feature>
<gene>
    <name evidence="4" type="ORF">MW290_19880</name>
</gene>
<evidence type="ECO:0000256" key="2">
    <source>
        <dbReference type="ARBA" id="ARBA00022801"/>
    </source>
</evidence>
<evidence type="ECO:0000256" key="1">
    <source>
        <dbReference type="ARBA" id="ARBA00008324"/>
    </source>
</evidence>
<dbReference type="InterPro" id="IPR006683">
    <property type="entry name" value="Thioestr_dom"/>
</dbReference>
<evidence type="ECO:0000313" key="4">
    <source>
        <dbReference type="EMBL" id="URI11220.1"/>
    </source>
</evidence>
<dbReference type="PANTHER" id="PTHR21660">
    <property type="entry name" value="THIOESTERASE SUPERFAMILY MEMBER-RELATED"/>
    <property type="match status" value="1"/>
</dbReference>
<dbReference type="EMBL" id="CP097636">
    <property type="protein sequence ID" value="URI11220.1"/>
    <property type="molecule type" value="Genomic_DNA"/>
</dbReference>
<reference evidence="4" key="1">
    <citation type="submission" date="2022-05" db="EMBL/GenBank/DDBJ databases">
        <title>An RpoN-dependent PEP-CTERM gene is involved in floc formation of an Aquincola tertiaricarbonis strain.</title>
        <authorList>
            <person name="Qiu D."/>
            <person name="Xia M."/>
        </authorList>
    </citation>
    <scope>NUCLEOTIDE SEQUENCE</scope>
    <source>
        <strain evidence="4">RN12</strain>
    </source>
</reference>
<dbReference type="PANTHER" id="PTHR21660:SF1">
    <property type="entry name" value="ACYL-COENZYME A THIOESTERASE 13"/>
    <property type="match status" value="1"/>
</dbReference>
<evidence type="ECO:0000259" key="3">
    <source>
        <dbReference type="Pfam" id="PF03061"/>
    </source>
</evidence>
<dbReference type="CDD" id="cd03443">
    <property type="entry name" value="PaaI_thioesterase"/>
    <property type="match status" value="1"/>
</dbReference>
<comment type="similarity">
    <text evidence="1">Belongs to the thioesterase PaaI family.</text>
</comment>